<dbReference type="PANTHER" id="PTHR46929">
    <property type="entry name" value="EXPRESSED PROTEIN"/>
    <property type="match status" value="1"/>
</dbReference>
<dbReference type="EMBL" id="BAABME010034255">
    <property type="protein sequence ID" value="GAA0155494.1"/>
    <property type="molecule type" value="Genomic_DNA"/>
</dbReference>
<gene>
    <name evidence="3" type="ORF">LIER_43317</name>
</gene>
<proteinExistence type="predicted"/>
<organism evidence="3 4">
    <name type="scientific">Lithospermum erythrorhizon</name>
    <name type="common">Purple gromwell</name>
    <name type="synonym">Lithospermum officinale var. erythrorhizon</name>
    <dbReference type="NCBI Taxonomy" id="34254"/>
    <lineage>
        <taxon>Eukaryota</taxon>
        <taxon>Viridiplantae</taxon>
        <taxon>Streptophyta</taxon>
        <taxon>Embryophyta</taxon>
        <taxon>Tracheophyta</taxon>
        <taxon>Spermatophyta</taxon>
        <taxon>Magnoliopsida</taxon>
        <taxon>eudicotyledons</taxon>
        <taxon>Gunneridae</taxon>
        <taxon>Pentapetalae</taxon>
        <taxon>asterids</taxon>
        <taxon>lamiids</taxon>
        <taxon>Boraginales</taxon>
        <taxon>Boraginaceae</taxon>
        <taxon>Boraginoideae</taxon>
        <taxon>Lithospermeae</taxon>
        <taxon>Lithospermum</taxon>
    </lineage>
</organism>
<name>A0AAV3PUM5_LITER</name>
<feature type="domain" description="Myb/SANT-like" evidence="2">
    <location>
        <begin position="55"/>
        <end position="144"/>
    </location>
</feature>
<comment type="caution">
    <text evidence="3">The sequence shown here is derived from an EMBL/GenBank/DDBJ whole genome shotgun (WGS) entry which is preliminary data.</text>
</comment>
<dbReference type="Pfam" id="PF12776">
    <property type="entry name" value="Myb_DNA-bind_3"/>
    <property type="match status" value="1"/>
</dbReference>
<feature type="region of interest" description="Disordered" evidence="1">
    <location>
        <begin position="18"/>
        <end position="37"/>
    </location>
</feature>
<dbReference type="AlphaFoldDB" id="A0AAV3PUM5"/>
<sequence>MDRKNIYNIIEKKVAGPKRKASQISQTSHLARSESAPPSIFLPKREVKRTRSYLTWTKGMDNALGIVLMDQLAQGNKCDSDGWKPQALQAAMQHLNSSLGLNLSKENIKNRLRAWKKCHGRARNIQFEKSGFHWDEERKMIVITHAELLARTAYVKV</sequence>
<protein>
    <recommendedName>
        <fullName evidence="2">Myb/SANT-like domain-containing protein</fullName>
    </recommendedName>
</protein>
<accession>A0AAV3PUM5</accession>
<evidence type="ECO:0000313" key="4">
    <source>
        <dbReference type="Proteomes" id="UP001454036"/>
    </source>
</evidence>
<evidence type="ECO:0000259" key="2">
    <source>
        <dbReference type="Pfam" id="PF12776"/>
    </source>
</evidence>
<evidence type="ECO:0000256" key="1">
    <source>
        <dbReference type="SAM" id="MobiDB-lite"/>
    </source>
</evidence>
<keyword evidence="4" id="KW-1185">Reference proteome</keyword>
<dbReference type="Proteomes" id="UP001454036">
    <property type="component" value="Unassembled WGS sequence"/>
</dbReference>
<dbReference type="PANTHER" id="PTHR46929:SF3">
    <property type="entry name" value="MYB_SANT-LIKE DOMAIN-CONTAINING PROTEIN"/>
    <property type="match status" value="1"/>
</dbReference>
<reference evidence="3 4" key="1">
    <citation type="submission" date="2024-01" db="EMBL/GenBank/DDBJ databases">
        <title>The complete chloroplast genome sequence of Lithospermum erythrorhizon: insights into the phylogenetic relationship among Boraginaceae species and the maternal lineages of purple gromwells.</title>
        <authorList>
            <person name="Okada T."/>
            <person name="Watanabe K."/>
        </authorList>
    </citation>
    <scope>NUCLEOTIDE SEQUENCE [LARGE SCALE GENOMIC DNA]</scope>
</reference>
<evidence type="ECO:0000313" key="3">
    <source>
        <dbReference type="EMBL" id="GAA0155494.1"/>
    </source>
</evidence>
<dbReference type="InterPro" id="IPR024752">
    <property type="entry name" value="Myb/SANT-like_dom"/>
</dbReference>